<evidence type="ECO:0000313" key="2">
    <source>
        <dbReference type="EMBL" id="KAJ7015695.1"/>
    </source>
</evidence>
<organism evidence="2 3">
    <name type="scientific">Populus alba x Populus x berolinensis</name>
    <dbReference type="NCBI Taxonomy" id="444605"/>
    <lineage>
        <taxon>Eukaryota</taxon>
        <taxon>Viridiplantae</taxon>
        <taxon>Streptophyta</taxon>
        <taxon>Embryophyta</taxon>
        <taxon>Tracheophyta</taxon>
        <taxon>Spermatophyta</taxon>
        <taxon>Magnoliopsida</taxon>
        <taxon>eudicotyledons</taxon>
        <taxon>Gunneridae</taxon>
        <taxon>Pentapetalae</taxon>
        <taxon>rosids</taxon>
        <taxon>fabids</taxon>
        <taxon>Malpighiales</taxon>
        <taxon>Salicaceae</taxon>
        <taxon>Saliceae</taxon>
        <taxon>Populus</taxon>
    </lineage>
</organism>
<feature type="region of interest" description="Disordered" evidence="1">
    <location>
        <begin position="64"/>
        <end position="97"/>
    </location>
</feature>
<accession>A0AAD6WKI8</accession>
<feature type="compositionally biased region" description="Basic residues" evidence="1">
    <location>
        <begin position="78"/>
        <end position="87"/>
    </location>
</feature>
<sequence>MFGDWPRFMSNMGGNVVSSDTIYSLPIENPSYNFMSSMPFHTLSTIISARRKSKVGLAVNNFEEKSGNEEESSEQPPKKKTVYHRAHCTPDPRNGSV</sequence>
<comment type="caution">
    <text evidence="2">The sequence shown here is derived from an EMBL/GenBank/DDBJ whole genome shotgun (WGS) entry which is preliminary data.</text>
</comment>
<evidence type="ECO:0000256" key="1">
    <source>
        <dbReference type="SAM" id="MobiDB-lite"/>
    </source>
</evidence>
<keyword evidence="3" id="KW-1185">Reference proteome</keyword>
<gene>
    <name evidence="2" type="ORF">NC653_004868</name>
</gene>
<proteinExistence type="predicted"/>
<dbReference type="AlphaFoldDB" id="A0AAD6WKI8"/>
<dbReference type="EMBL" id="JAQIZT010000001">
    <property type="protein sequence ID" value="KAJ7015695.1"/>
    <property type="molecule type" value="Genomic_DNA"/>
</dbReference>
<dbReference type="Proteomes" id="UP001164929">
    <property type="component" value="Chromosome 1"/>
</dbReference>
<protein>
    <submittedName>
        <fullName evidence="2">Uncharacterized protein</fullName>
    </submittedName>
</protein>
<reference evidence="2 3" key="1">
    <citation type="journal article" date="2023" name="Mol. Ecol. Resour.">
        <title>Chromosome-level genome assembly of a triploid poplar Populus alba 'Berolinensis'.</title>
        <authorList>
            <person name="Chen S."/>
            <person name="Yu Y."/>
            <person name="Wang X."/>
            <person name="Wang S."/>
            <person name="Zhang T."/>
            <person name="Zhou Y."/>
            <person name="He R."/>
            <person name="Meng N."/>
            <person name="Wang Y."/>
            <person name="Liu W."/>
            <person name="Liu Z."/>
            <person name="Liu J."/>
            <person name="Guo Q."/>
            <person name="Huang H."/>
            <person name="Sederoff R.R."/>
            <person name="Wang G."/>
            <person name="Qu G."/>
            <person name="Chen S."/>
        </authorList>
    </citation>
    <scope>NUCLEOTIDE SEQUENCE [LARGE SCALE GENOMIC DNA]</scope>
    <source>
        <strain evidence="2">SC-2020</strain>
    </source>
</reference>
<name>A0AAD6WKI8_9ROSI</name>
<evidence type="ECO:0000313" key="3">
    <source>
        <dbReference type="Proteomes" id="UP001164929"/>
    </source>
</evidence>